<evidence type="ECO:0000256" key="3">
    <source>
        <dbReference type="ARBA" id="ARBA00022679"/>
    </source>
</evidence>
<dbReference type="InterPro" id="IPR013217">
    <property type="entry name" value="Methyltransf_12"/>
</dbReference>
<dbReference type="InterPro" id="IPR029063">
    <property type="entry name" value="SAM-dependent_MTases_sf"/>
</dbReference>
<feature type="region of interest" description="Disordered" evidence="5">
    <location>
        <begin position="1"/>
        <end position="22"/>
    </location>
</feature>
<dbReference type="PIRSF" id="PIRSF037755">
    <property type="entry name" value="Mettl2_prd"/>
    <property type="match status" value="1"/>
</dbReference>
<keyword evidence="7" id="KW-1185">Reference proteome</keyword>
<name>A0A914UVN1_9BILA</name>
<dbReference type="AlphaFoldDB" id="A0A914UVN1"/>
<dbReference type="PANTHER" id="PTHR22809">
    <property type="entry name" value="METHYLTRANSFERASE-RELATED"/>
    <property type="match status" value="1"/>
</dbReference>
<dbReference type="Pfam" id="PF08242">
    <property type="entry name" value="Methyltransf_12"/>
    <property type="match status" value="1"/>
</dbReference>
<comment type="similarity">
    <text evidence="1 4">Belongs to the methyltransferase superfamily. METL family.</text>
</comment>
<reference evidence="8" key="1">
    <citation type="submission" date="2022-11" db="UniProtKB">
        <authorList>
            <consortium name="WormBaseParasite"/>
        </authorList>
    </citation>
    <scope>IDENTIFICATION</scope>
</reference>
<protein>
    <recommendedName>
        <fullName evidence="4">tRNA N(3)-methylcytidine methyltransferase</fullName>
        <ecNumber evidence="4">2.1.1.-</ecNumber>
    </recommendedName>
</protein>
<evidence type="ECO:0000256" key="2">
    <source>
        <dbReference type="ARBA" id="ARBA00022603"/>
    </source>
</evidence>
<evidence type="ECO:0000313" key="8">
    <source>
        <dbReference type="WBParaSite" id="PSAMB.scaffold12size138133.g193.t1"/>
    </source>
</evidence>
<dbReference type="GO" id="GO:0008173">
    <property type="term" value="F:RNA methyltransferase activity"/>
    <property type="evidence" value="ECO:0007669"/>
    <property type="project" value="UniProtKB-ARBA"/>
</dbReference>
<evidence type="ECO:0000256" key="4">
    <source>
        <dbReference type="PIRNR" id="PIRNR037755"/>
    </source>
</evidence>
<organism evidence="7 8">
    <name type="scientific">Plectus sambesii</name>
    <dbReference type="NCBI Taxonomy" id="2011161"/>
    <lineage>
        <taxon>Eukaryota</taxon>
        <taxon>Metazoa</taxon>
        <taxon>Ecdysozoa</taxon>
        <taxon>Nematoda</taxon>
        <taxon>Chromadorea</taxon>
        <taxon>Plectida</taxon>
        <taxon>Plectina</taxon>
        <taxon>Plectoidea</taxon>
        <taxon>Plectidae</taxon>
        <taxon>Plectus</taxon>
    </lineage>
</organism>
<dbReference type="Gene3D" id="3.40.50.150">
    <property type="entry name" value="Vaccinia Virus protein VP39"/>
    <property type="match status" value="1"/>
</dbReference>
<evidence type="ECO:0000256" key="1">
    <source>
        <dbReference type="ARBA" id="ARBA00009725"/>
    </source>
</evidence>
<dbReference type="EC" id="2.1.1.-" evidence="4"/>
<sequence length="277" mass="31585">MEDEEESTQERPHRAPRTLTAEEISKIASDEPVSAFKQNKLEAEARKNWDLFYKRNETNFFKDRHWTKADLQQLCPDIDFQQRHVLFEAGCGVGNFLFPFLEEFPSWFAYACDFSARAIEFVRQRADFDEQRCSAFVCDLTSEGPSVPMESVDLCTLIFVLSSIHPEKMGGVLAALLGVLKPGASVIVRDYGLYDHAMLRFAKGRKLQEAFYARQDGTRAYFFSVDKLIETFAAAGFTALSCEYLERTTSNRKEGTSVPRTFIQGRFQKPFSSPNPS</sequence>
<accession>A0A914UVN1</accession>
<evidence type="ECO:0000313" key="7">
    <source>
        <dbReference type="Proteomes" id="UP000887566"/>
    </source>
</evidence>
<dbReference type="WBParaSite" id="PSAMB.scaffold12size138133.g193.t1">
    <property type="protein sequence ID" value="PSAMB.scaffold12size138133.g193.t1"/>
    <property type="gene ID" value="PSAMB.scaffold12size138133.g193"/>
</dbReference>
<proteinExistence type="inferred from homology"/>
<evidence type="ECO:0000256" key="5">
    <source>
        <dbReference type="SAM" id="MobiDB-lite"/>
    </source>
</evidence>
<keyword evidence="2 4" id="KW-0489">Methyltransferase</keyword>
<comment type="function">
    <text evidence="4">S-adenosyl-L-methionine-dependent methyltransferase.</text>
</comment>
<dbReference type="Proteomes" id="UP000887566">
    <property type="component" value="Unplaced"/>
</dbReference>
<dbReference type="InterPro" id="IPR026113">
    <property type="entry name" value="METTL2/6/8-like"/>
</dbReference>
<dbReference type="GO" id="GO:0032259">
    <property type="term" value="P:methylation"/>
    <property type="evidence" value="ECO:0007669"/>
    <property type="project" value="UniProtKB-KW"/>
</dbReference>
<dbReference type="CDD" id="cd02440">
    <property type="entry name" value="AdoMet_MTases"/>
    <property type="match status" value="1"/>
</dbReference>
<dbReference type="SUPFAM" id="SSF53335">
    <property type="entry name" value="S-adenosyl-L-methionine-dependent methyltransferases"/>
    <property type="match status" value="1"/>
</dbReference>
<feature type="domain" description="Methyltransferase type 12" evidence="6">
    <location>
        <begin position="88"/>
        <end position="184"/>
    </location>
</feature>
<evidence type="ECO:0000259" key="6">
    <source>
        <dbReference type="Pfam" id="PF08242"/>
    </source>
</evidence>
<dbReference type="GO" id="GO:0008757">
    <property type="term" value="F:S-adenosylmethionine-dependent methyltransferase activity"/>
    <property type="evidence" value="ECO:0007669"/>
    <property type="project" value="UniProtKB-ARBA"/>
</dbReference>
<dbReference type="PANTHER" id="PTHR22809:SF5">
    <property type="entry name" value="TRNA N(3)-METHYLCYTIDINE METHYLTRANSFERASE METTL6"/>
    <property type="match status" value="1"/>
</dbReference>
<keyword evidence="3 4" id="KW-0808">Transferase</keyword>